<accession>A0A5B7HMD2</accession>
<dbReference type="EMBL" id="VSRR010029826">
    <property type="protein sequence ID" value="MPC69684.1"/>
    <property type="molecule type" value="Genomic_DNA"/>
</dbReference>
<proteinExistence type="predicted"/>
<keyword evidence="3" id="KW-1185">Reference proteome</keyword>
<evidence type="ECO:0000313" key="3">
    <source>
        <dbReference type="Proteomes" id="UP000324222"/>
    </source>
</evidence>
<sequence>MFMAAARFHSRPRPHHQPAPISQVLCHASFHRRQQTDGPSGYSMPWFRFGSQLHWFTGLAINSPAISPP</sequence>
<evidence type="ECO:0000256" key="1">
    <source>
        <dbReference type="SAM" id="MobiDB-lite"/>
    </source>
</evidence>
<feature type="region of interest" description="Disordered" evidence="1">
    <location>
        <begin position="1"/>
        <end position="20"/>
    </location>
</feature>
<protein>
    <submittedName>
        <fullName evidence="2">Uncharacterized protein</fullName>
    </submittedName>
</protein>
<name>A0A5B7HMD2_PORTR</name>
<comment type="caution">
    <text evidence="2">The sequence shown here is derived from an EMBL/GenBank/DDBJ whole genome shotgun (WGS) entry which is preliminary data.</text>
</comment>
<organism evidence="2 3">
    <name type="scientific">Portunus trituberculatus</name>
    <name type="common">Swimming crab</name>
    <name type="synonym">Neptunus trituberculatus</name>
    <dbReference type="NCBI Taxonomy" id="210409"/>
    <lineage>
        <taxon>Eukaryota</taxon>
        <taxon>Metazoa</taxon>
        <taxon>Ecdysozoa</taxon>
        <taxon>Arthropoda</taxon>
        <taxon>Crustacea</taxon>
        <taxon>Multicrustacea</taxon>
        <taxon>Malacostraca</taxon>
        <taxon>Eumalacostraca</taxon>
        <taxon>Eucarida</taxon>
        <taxon>Decapoda</taxon>
        <taxon>Pleocyemata</taxon>
        <taxon>Brachyura</taxon>
        <taxon>Eubrachyura</taxon>
        <taxon>Portunoidea</taxon>
        <taxon>Portunidae</taxon>
        <taxon>Portuninae</taxon>
        <taxon>Portunus</taxon>
    </lineage>
</organism>
<gene>
    <name evidence="2" type="ORF">E2C01_063914</name>
</gene>
<dbReference type="AlphaFoldDB" id="A0A5B7HMD2"/>
<reference evidence="2 3" key="1">
    <citation type="submission" date="2019-05" db="EMBL/GenBank/DDBJ databases">
        <title>Another draft genome of Portunus trituberculatus and its Hox gene families provides insights of decapod evolution.</title>
        <authorList>
            <person name="Jeong J.-H."/>
            <person name="Song I."/>
            <person name="Kim S."/>
            <person name="Choi T."/>
            <person name="Kim D."/>
            <person name="Ryu S."/>
            <person name="Kim W."/>
        </authorList>
    </citation>
    <scope>NUCLEOTIDE SEQUENCE [LARGE SCALE GENOMIC DNA]</scope>
    <source>
        <tissue evidence="2">Muscle</tissue>
    </source>
</reference>
<dbReference type="Proteomes" id="UP000324222">
    <property type="component" value="Unassembled WGS sequence"/>
</dbReference>
<evidence type="ECO:0000313" key="2">
    <source>
        <dbReference type="EMBL" id="MPC69684.1"/>
    </source>
</evidence>